<name>A0A3B1AUN6_9ZZZZ</name>
<dbReference type="EMBL" id="UOFY01000042">
    <property type="protein sequence ID" value="VAX09709.1"/>
    <property type="molecule type" value="Genomic_DNA"/>
</dbReference>
<sequence length="171" mass="18993">MLKPQDIVIVLKILARGNESWSQGGLAVELGMSASEVNAGIKRAIASKLLRKHDQKVIPVKSAIEEFLIHGLKYVFPVERGEPTRGLPTAHAAPVFKDKFVESKNDLPPVWPDAEGDAKGYEMKPLYKSVPVAVKQDNVLYDYLAIIDVLRSGRAREINVAKNMLHKILKE</sequence>
<evidence type="ECO:0000313" key="1">
    <source>
        <dbReference type="EMBL" id="VAX09709.1"/>
    </source>
</evidence>
<accession>A0A3B1AUN6</accession>
<gene>
    <name evidence="1" type="ORF">MNBD_GAMMA25-1232</name>
</gene>
<protein>
    <submittedName>
        <fullName evidence="1">Uncharacterized protein</fullName>
    </submittedName>
</protein>
<dbReference type="AlphaFoldDB" id="A0A3B1AUN6"/>
<organism evidence="1">
    <name type="scientific">hydrothermal vent metagenome</name>
    <dbReference type="NCBI Taxonomy" id="652676"/>
    <lineage>
        <taxon>unclassified sequences</taxon>
        <taxon>metagenomes</taxon>
        <taxon>ecological metagenomes</taxon>
    </lineage>
</organism>
<proteinExistence type="predicted"/>
<reference evidence="1" key="1">
    <citation type="submission" date="2018-06" db="EMBL/GenBank/DDBJ databases">
        <authorList>
            <person name="Zhirakovskaya E."/>
        </authorList>
    </citation>
    <scope>NUCLEOTIDE SEQUENCE</scope>
</reference>